<dbReference type="EMBL" id="CP002467">
    <property type="protein sequence ID" value="ADV83525.1"/>
    <property type="molecule type" value="Genomic_DNA"/>
</dbReference>
<dbReference type="Proteomes" id="UP000006844">
    <property type="component" value="Chromosome"/>
</dbReference>
<dbReference type="InterPro" id="IPR037523">
    <property type="entry name" value="VOC_core"/>
</dbReference>
<dbReference type="RefSeq" id="WP_013569258.1">
    <property type="nucleotide sequence ID" value="NC_014963.1"/>
</dbReference>
<sequence length="275" mass="29289">MSTTTAQISDTPVKLKTGNFVWHELRTTDDKAAEDFYTHVVGWKAKGSGDPGGMPYTLLCVGDRETAGLMEITPSLSAGGMKAEWVGFVGVDDVDAYAHRLEQAGGKLKFPPQDIPAVGRFASVEDPQGAVFFLFKGSLADAPTPPPEGTPGTVGWNELAANDGESAWPFYSGLFGWKEDSIMDMGPMGAYRIFSNGGNSIGGMMTRDHSKSSAPTWLYYINVGDIDAAAARIQEKQGVILMGPHEVPGPVWIILANDPQGVMFAVVGTRKTAAA</sequence>
<dbReference type="InterPro" id="IPR004360">
    <property type="entry name" value="Glyas_Fos-R_dOase_dom"/>
</dbReference>
<dbReference type="OrthoDB" id="9804235at2"/>
<evidence type="ECO:0000313" key="2">
    <source>
        <dbReference type="EMBL" id="ADV83525.1"/>
    </source>
</evidence>
<feature type="domain" description="VOC" evidence="1">
    <location>
        <begin position="153"/>
        <end position="269"/>
    </location>
</feature>
<keyword evidence="2" id="KW-0560">Oxidoreductase</keyword>
<protein>
    <submittedName>
        <fullName evidence="2">Glyoxalase/bleomycin resistance protein/dioxygenase</fullName>
    </submittedName>
</protein>
<dbReference type="InterPro" id="IPR052164">
    <property type="entry name" value="Anthracycline_SecMetBiosynth"/>
</dbReference>
<dbReference type="PANTHER" id="PTHR33993">
    <property type="entry name" value="GLYOXALASE-RELATED"/>
    <property type="match status" value="1"/>
</dbReference>
<dbReference type="PANTHER" id="PTHR33993:SF14">
    <property type="entry name" value="GB|AAF24581.1"/>
    <property type="match status" value="1"/>
</dbReference>
<dbReference type="InterPro" id="IPR029068">
    <property type="entry name" value="Glyas_Bleomycin-R_OHBP_Dase"/>
</dbReference>
<dbReference type="Pfam" id="PF00903">
    <property type="entry name" value="Glyoxalase"/>
    <property type="match status" value="2"/>
</dbReference>
<dbReference type="AlphaFoldDB" id="E8V2Q0"/>
<dbReference type="HOGENOM" id="CLU_069623_2_0_0"/>
<accession>E8V2Q0</accession>
<feature type="domain" description="VOC" evidence="1">
    <location>
        <begin position="19"/>
        <end position="137"/>
    </location>
</feature>
<keyword evidence="3" id="KW-1185">Reference proteome</keyword>
<dbReference type="eggNOG" id="COG3324">
    <property type="taxonomic scope" value="Bacteria"/>
</dbReference>
<dbReference type="SUPFAM" id="SSF54593">
    <property type="entry name" value="Glyoxalase/Bleomycin resistance protein/Dihydroxybiphenyl dioxygenase"/>
    <property type="match status" value="1"/>
</dbReference>
<dbReference type="PROSITE" id="PS51819">
    <property type="entry name" value="VOC"/>
    <property type="match status" value="2"/>
</dbReference>
<name>E8V2Q0_TERSS</name>
<evidence type="ECO:0000313" key="3">
    <source>
        <dbReference type="Proteomes" id="UP000006844"/>
    </source>
</evidence>
<dbReference type="GO" id="GO:0051213">
    <property type="term" value="F:dioxygenase activity"/>
    <property type="evidence" value="ECO:0007669"/>
    <property type="project" value="UniProtKB-KW"/>
</dbReference>
<reference evidence="2 3" key="1">
    <citation type="journal article" date="2012" name="Stand. Genomic Sci.">
        <title>Complete genome sequence of Terriglobus saanensis type strain SP1PR4(T), an Acidobacteria from tundra soil.</title>
        <authorList>
            <person name="Rawat S.R."/>
            <person name="Mannisto M.K."/>
            <person name="Starovoytov V."/>
            <person name="Goodwin L."/>
            <person name="Nolan M."/>
            <person name="Hauser L."/>
            <person name="Land M."/>
            <person name="Davenport K.W."/>
            <person name="Woyke T."/>
            <person name="Haggblom M.M."/>
        </authorList>
    </citation>
    <scope>NUCLEOTIDE SEQUENCE</scope>
    <source>
        <strain evidence="3">ATCC BAA-1853 / DSM 23119 / SP1PR4</strain>
    </source>
</reference>
<dbReference type="KEGG" id="tsa:AciPR4_2752"/>
<keyword evidence="2" id="KW-0223">Dioxygenase</keyword>
<evidence type="ECO:0000259" key="1">
    <source>
        <dbReference type="PROSITE" id="PS51819"/>
    </source>
</evidence>
<organism evidence="2 3">
    <name type="scientific">Terriglobus saanensis (strain ATCC BAA-1853 / DSM 23119 / SP1PR4)</name>
    <dbReference type="NCBI Taxonomy" id="401053"/>
    <lineage>
        <taxon>Bacteria</taxon>
        <taxon>Pseudomonadati</taxon>
        <taxon>Acidobacteriota</taxon>
        <taxon>Terriglobia</taxon>
        <taxon>Terriglobales</taxon>
        <taxon>Acidobacteriaceae</taxon>
        <taxon>Terriglobus</taxon>
    </lineage>
</organism>
<dbReference type="CDD" id="cd07247">
    <property type="entry name" value="SgaA_N_like"/>
    <property type="match status" value="2"/>
</dbReference>
<dbReference type="Gene3D" id="3.10.180.10">
    <property type="entry name" value="2,3-Dihydroxybiphenyl 1,2-Dioxygenase, domain 1"/>
    <property type="match status" value="2"/>
</dbReference>
<proteinExistence type="predicted"/>
<gene>
    <name evidence="2" type="ordered locus">AciPR4_2752</name>
</gene>